<organism evidence="1 2">
    <name type="scientific">Arthrobacter methylotrophus</name>
    <dbReference type="NCBI Taxonomy" id="121291"/>
    <lineage>
        <taxon>Bacteria</taxon>
        <taxon>Bacillati</taxon>
        <taxon>Actinomycetota</taxon>
        <taxon>Actinomycetes</taxon>
        <taxon>Micrococcales</taxon>
        <taxon>Micrococcaceae</taxon>
        <taxon>Arthrobacter</taxon>
    </lineage>
</organism>
<gene>
    <name evidence="1" type="ORF">ACFFPI_15930</name>
</gene>
<dbReference type="RefSeq" id="WP_345050661.1">
    <property type="nucleotide sequence ID" value="NZ_BAABED010000001.1"/>
</dbReference>
<protein>
    <submittedName>
        <fullName evidence="1">Uncharacterized protein</fullName>
    </submittedName>
</protein>
<accession>A0ABV5UTP6</accession>
<dbReference type="Proteomes" id="UP001589536">
    <property type="component" value="Unassembled WGS sequence"/>
</dbReference>
<evidence type="ECO:0000313" key="2">
    <source>
        <dbReference type="Proteomes" id="UP001589536"/>
    </source>
</evidence>
<proteinExistence type="predicted"/>
<reference evidence="1 2" key="1">
    <citation type="submission" date="2024-09" db="EMBL/GenBank/DDBJ databases">
        <authorList>
            <person name="Sun Q."/>
            <person name="Mori K."/>
        </authorList>
    </citation>
    <scope>NUCLEOTIDE SEQUENCE [LARGE SCALE GENOMIC DNA]</scope>
    <source>
        <strain evidence="1 2">JCM 13519</strain>
    </source>
</reference>
<evidence type="ECO:0000313" key="1">
    <source>
        <dbReference type="EMBL" id="MFB9715592.1"/>
    </source>
</evidence>
<dbReference type="EMBL" id="JBHMBH010000036">
    <property type="protein sequence ID" value="MFB9715592.1"/>
    <property type="molecule type" value="Genomic_DNA"/>
</dbReference>
<keyword evidence="2" id="KW-1185">Reference proteome</keyword>
<name>A0ABV5UTP6_9MICC</name>
<comment type="caution">
    <text evidence="1">The sequence shown here is derived from an EMBL/GenBank/DDBJ whole genome shotgun (WGS) entry which is preliminary data.</text>
</comment>
<sequence>MISVKPIRVAYNGKLDDLLIEIEDNKYPTNPTAPSEGFGSLQDEMAVVNSSTEMVFRPGTARIEDPGNGAPRRLRVRYYYDVLNKTLLRLLGQHSDWKATYVRKAFDITVYENTGEDGTSVLVSARDAPTVKNPVTNAVKAMFPSFGPGGVSMEMDTIPESVISDFFLWILYRFQMTQQLAPDVSISWVEEMASKDGMRRGARFTDDAAFGRVDLSSLIAGGNAHFGPAKIEIRDASLDANFSLEIHFDGGFVVYRSSHYAGIHHSSEYLGLALSDDLWITVLPKIRDEYNKDTEWTSVGRDKLTELARETIRASLNF</sequence>